<dbReference type="AlphaFoldDB" id="A0A6J7LPV5"/>
<dbReference type="EMBL" id="CAFBNE010000146">
    <property type="protein sequence ID" value="CAB4967694.1"/>
    <property type="molecule type" value="Genomic_DNA"/>
</dbReference>
<gene>
    <name evidence="1" type="ORF">UFOPK3772_03014</name>
</gene>
<dbReference type="CDD" id="cd06558">
    <property type="entry name" value="crotonase-like"/>
    <property type="match status" value="1"/>
</dbReference>
<sequence length="254" mass="27957">MAEAAPTPNWATIAVTRVDDIIELRLHSDGGPLIWSAEAHRECYEAFLWVAADREAKVLILTGTGDTFCDALDTTSFSQMAWHELWYEGRRMTAGLNEIDIPIIGAVNGPATIHGELPVMADIVIAADHADFADHAHFAARDNVAGDGSNLVWAELLGRTRGMYFLLTGERITADEGKRIGFVNEVMPLAALNDRAWELARELARRELPILRYAKDAIGIGFRRDFRQNLGHGLGVQGSGYWAIGGIKAGRYQQ</sequence>
<dbReference type="Pfam" id="PF00378">
    <property type="entry name" value="ECH_1"/>
    <property type="match status" value="1"/>
</dbReference>
<dbReference type="SUPFAM" id="SSF52096">
    <property type="entry name" value="ClpP/crotonase"/>
    <property type="match status" value="1"/>
</dbReference>
<reference evidence="1" key="1">
    <citation type="submission" date="2020-05" db="EMBL/GenBank/DDBJ databases">
        <authorList>
            <person name="Chiriac C."/>
            <person name="Salcher M."/>
            <person name="Ghai R."/>
            <person name="Kavagutti S V."/>
        </authorList>
    </citation>
    <scope>NUCLEOTIDE SEQUENCE</scope>
</reference>
<dbReference type="PANTHER" id="PTHR43459:SF1">
    <property type="entry name" value="EG:BACN32G11.4 PROTEIN"/>
    <property type="match status" value="1"/>
</dbReference>
<accession>A0A6J7LPV5</accession>
<protein>
    <submittedName>
        <fullName evidence="1">Unannotated protein</fullName>
    </submittedName>
</protein>
<dbReference type="PANTHER" id="PTHR43459">
    <property type="entry name" value="ENOYL-COA HYDRATASE"/>
    <property type="match status" value="1"/>
</dbReference>
<dbReference type="Gene3D" id="3.90.226.10">
    <property type="entry name" value="2-enoyl-CoA Hydratase, Chain A, domain 1"/>
    <property type="match status" value="1"/>
</dbReference>
<dbReference type="InterPro" id="IPR029045">
    <property type="entry name" value="ClpP/crotonase-like_dom_sf"/>
</dbReference>
<organism evidence="1">
    <name type="scientific">freshwater metagenome</name>
    <dbReference type="NCBI Taxonomy" id="449393"/>
    <lineage>
        <taxon>unclassified sequences</taxon>
        <taxon>metagenomes</taxon>
        <taxon>ecological metagenomes</taxon>
    </lineage>
</organism>
<dbReference type="InterPro" id="IPR001753">
    <property type="entry name" value="Enoyl-CoA_hydra/iso"/>
</dbReference>
<proteinExistence type="predicted"/>
<name>A0A6J7LPV5_9ZZZZ</name>
<evidence type="ECO:0000313" key="1">
    <source>
        <dbReference type="EMBL" id="CAB4967694.1"/>
    </source>
</evidence>